<organism evidence="1 2">
    <name type="scientific">Dubosiella muris</name>
    <dbReference type="NCBI Taxonomy" id="3038133"/>
    <lineage>
        <taxon>Bacteria</taxon>
        <taxon>Bacillati</taxon>
        <taxon>Bacillota</taxon>
        <taxon>Erysipelotrichia</taxon>
        <taxon>Erysipelotrichales</taxon>
        <taxon>Erysipelotrichaceae</taxon>
        <taxon>Dubosiella</taxon>
    </lineage>
</organism>
<gene>
    <name evidence="1" type="ORF">E5336_10970</name>
</gene>
<sequence>MEKTIVFALNSSRELAEQICDILGIELGKCEVKHFADGEILVELGESVRGKDVYFIQSTNKPVNDNLMELLIGIDACKRASAATINAIIPYFGYARQDRKAKPRQPISSKLVASLLERAGADRVITMDLHATQIQGYFDIPADDITTLPLIGEYVKSIETGNDVVVVSPDHGGTVRARRLAEMLNAPLAIIDKRRPKPNVAEAMNLIGDVNGKTAIIIDDMVDTAGTLTSGINMLKEKGAKKVYAACSHAILSGPAVERLKNANLEEFICTNTIDQTKNHDEYPQMKVISVAPLLAATINAIEHNSSLSSALQNAIIED</sequence>
<evidence type="ECO:0000313" key="1">
    <source>
        <dbReference type="EMBL" id="TGY64962.1"/>
    </source>
</evidence>
<evidence type="ECO:0000313" key="2">
    <source>
        <dbReference type="Proteomes" id="UP000308836"/>
    </source>
</evidence>
<reference evidence="1" key="1">
    <citation type="submission" date="2019-04" db="EMBL/GenBank/DDBJ databases">
        <title>Microbes associate with the intestines of laboratory mice.</title>
        <authorList>
            <person name="Navarre W."/>
            <person name="Wong E."/>
            <person name="Huang K."/>
            <person name="Tropini C."/>
            <person name="Ng K."/>
            <person name="Yu B."/>
        </authorList>
    </citation>
    <scope>NUCLEOTIDE SEQUENCE</scope>
    <source>
        <strain evidence="1">NM09_H32</strain>
    </source>
</reference>
<proteinExistence type="predicted"/>
<name>A0AC61R4T0_9FIRM</name>
<dbReference type="Proteomes" id="UP000308836">
    <property type="component" value="Unassembled WGS sequence"/>
</dbReference>
<protein>
    <submittedName>
        <fullName evidence="1">Ribose-phosphate pyrophosphokinase</fullName>
    </submittedName>
</protein>
<comment type="caution">
    <text evidence="1">The sequence shown here is derived from an EMBL/GenBank/DDBJ whole genome shotgun (WGS) entry which is preliminary data.</text>
</comment>
<accession>A0AC61R4T0</accession>
<dbReference type="EMBL" id="SRYG01000027">
    <property type="protein sequence ID" value="TGY64962.1"/>
    <property type="molecule type" value="Genomic_DNA"/>
</dbReference>
<keyword evidence="2" id="KW-1185">Reference proteome</keyword>